<accession>A0A3B0VCX5</accession>
<keyword evidence="3" id="KW-0949">S-adenosyl-L-methionine</keyword>
<dbReference type="SFLD" id="SFLDG01082">
    <property type="entry name" value="B12-binding_domain_containing"/>
    <property type="match status" value="1"/>
</dbReference>
<sequence length="390" mass="43227">MPKSSLSLYLHIPFCQHRCAYCDFNTYTSLGDLQEAYADALVAEMAQVAGGERRPAHTLFFGGGTPSLMSPKAMGRILDGVRANFALTPNAEVTMEANPGTVDFEYLTAVRQSGINRLSFGVQSVIQSELTLLEREHDFETVVEAVAMARQAGINNFNLDLIYGVPGQTIISWEQSVRAVLDLDPAHLSLYCLTIEAGTPMQRWLQNGRIQPPDPDLAADQYELACQILAEHGYDHYEISNWAKPGMACEHNLTYWRNGEYLGLGAGAHGQASGVRYHVVKQPRVYIRRLQEPSVVGYPLSTAVAASHPVSRAEAISDTMITQLRLLSEGVDLDAFSEQFGQSLTEVYGETLDQLLEWGLVVVGNGRLRLTKKGWFLSNQVFYRFMLDEA</sequence>
<dbReference type="InterPro" id="IPR007197">
    <property type="entry name" value="rSAM"/>
</dbReference>
<evidence type="ECO:0000256" key="4">
    <source>
        <dbReference type="ARBA" id="ARBA00022723"/>
    </source>
</evidence>
<evidence type="ECO:0000256" key="7">
    <source>
        <dbReference type="ARBA" id="ARBA00023186"/>
    </source>
</evidence>
<dbReference type="GO" id="GO:0005737">
    <property type="term" value="C:cytoplasm"/>
    <property type="evidence" value="ECO:0007669"/>
    <property type="project" value="InterPro"/>
</dbReference>
<dbReference type="PROSITE" id="PS51918">
    <property type="entry name" value="RADICAL_SAM"/>
    <property type="match status" value="1"/>
</dbReference>
<organism evidence="9">
    <name type="scientific">hydrothermal vent metagenome</name>
    <dbReference type="NCBI Taxonomy" id="652676"/>
    <lineage>
        <taxon>unclassified sequences</taxon>
        <taxon>metagenomes</taxon>
        <taxon>ecological metagenomes</taxon>
    </lineage>
</organism>
<dbReference type="SFLD" id="SFLDF00288">
    <property type="entry name" value="HemN-like__clustered_with_nucl"/>
    <property type="match status" value="1"/>
</dbReference>
<dbReference type="GO" id="GO:0051539">
    <property type="term" value="F:4 iron, 4 sulfur cluster binding"/>
    <property type="evidence" value="ECO:0007669"/>
    <property type="project" value="InterPro"/>
</dbReference>
<name>A0A3B0VCX5_9ZZZZ</name>
<dbReference type="AlphaFoldDB" id="A0A3B0VCX5"/>
<evidence type="ECO:0000256" key="6">
    <source>
        <dbReference type="ARBA" id="ARBA00023014"/>
    </source>
</evidence>
<dbReference type="InterPro" id="IPR058240">
    <property type="entry name" value="rSAM_sf"/>
</dbReference>
<dbReference type="SFLD" id="SFLDS00029">
    <property type="entry name" value="Radical_SAM"/>
    <property type="match status" value="1"/>
</dbReference>
<dbReference type="InterPro" id="IPR004559">
    <property type="entry name" value="HemW-like"/>
</dbReference>
<dbReference type="EMBL" id="UOEU01000839">
    <property type="protein sequence ID" value="VAW41385.1"/>
    <property type="molecule type" value="Genomic_DNA"/>
</dbReference>
<dbReference type="GO" id="GO:0004109">
    <property type="term" value="F:coproporphyrinogen oxidase activity"/>
    <property type="evidence" value="ECO:0007669"/>
    <property type="project" value="InterPro"/>
</dbReference>
<dbReference type="InterPro" id="IPR010723">
    <property type="entry name" value="HemN_C"/>
</dbReference>
<dbReference type="Gene3D" id="3.20.20.70">
    <property type="entry name" value="Aldolase class I"/>
    <property type="match status" value="1"/>
</dbReference>
<dbReference type="NCBIfam" id="TIGR00539">
    <property type="entry name" value="hemN_rel"/>
    <property type="match status" value="1"/>
</dbReference>
<dbReference type="InterPro" id="IPR013785">
    <property type="entry name" value="Aldolase_TIM"/>
</dbReference>
<evidence type="ECO:0000313" key="9">
    <source>
        <dbReference type="EMBL" id="VAW41385.1"/>
    </source>
</evidence>
<dbReference type="GO" id="GO:0006779">
    <property type="term" value="P:porphyrin-containing compound biosynthetic process"/>
    <property type="evidence" value="ECO:0007669"/>
    <property type="project" value="InterPro"/>
</dbReference>
<evidence type="ECO:0000256" key="2">
    <source>
        <dbReference type="ARBA" id="ARBA00022617"/>
    </source>
</evidence>
<evidence type="ECO:0000259" key="8">
    <source>
        <dbReference type="PROSITE" id="PS51918"/>
    </source>
</evidence>
<dbReference type="CDD" id="cd01335">
    <property type="entry name" value="Radical_SAM"/>
    <property type="match status" value="1"/>
</dbReference>
<dbReference type="SFLD" id="SFLDG01065">
    <property type="entry name" value="anaerobic_coproporphyrinogen-I"/>
    <property type="match status" value="1"/>
</dbReference>
<proteinExistence type="inferred from homology"/>
<keyword evidence="5" id="KW-0408">Iron</keyword>
<evidence type="ECO:0000256" key="1">
    <source>
        <dbReference type="ARBA" id="ARBA00006100"/>
    </source>
</evidence>
<dbReference type="SUPFAM" id="SSF102114">
    <property type="entry name" value="Radical SAM enzymes"/>
    <property type="match status" value="1"/>
</dbReference>
<dbReference type="InterPro" id="IPR006638">
    <property type="entry name" value="Elp3/MiaA/NifB-like_rSAM"/>
</dbReference>
<evidence type="ECO:0000256" key="3">
    <source>
        <dbReference type="ARBA" id="ARBA00022691"/>
    </source>
</evidence>
<dbReference type="SFLD" id="SFLDF00562">
    <property type="entry name" value="HemN-like__clustered_with_heat"/>
    <property type="match status" value="1"/>
</dbReference>
<dbReference type="SMART" id="SM00729">
    <property type="entry name" value="Elp3"/>
    <property type="match status" value="1"/>
</dbReference>
<reference evidence="9" key="1">
    <citation type="submission" date="2018-06" db="EMBL/GenBank/DDBJ databases">
        <authorList>
            <person name="Zhirakovskaya E."/>
        </authorList>
    </citation>
    <scope>NUCLEOTIDE SEQUENCE</scope>
</reference>
<dbReference type="InterPro" id="IPR034505">
    <property type="entry name" value="Coproporphyrinogen-III_oxidase"/>
</dbReference>
<keyword evidence="7" id="KW-0143">Chaperone</keyword>
<gene>
    <name evidence="9" type="ORF">MNBD_CHLOROFLEXI01-2465</name>
</gene>
<keyword evidence="4" id="KW-0479">Metal-binding</keyword>
<protein>
    <submittedName>
        <fullName evidence="9">Hypothetical radical SAM family enzyme in heat shock gene cluster, similarity with CPO of BS HemN-type</fullName>
    </submittedName>
</protein>
<keyword evidence="2" id="KW-0349">Heme</keyword>
<keyword evidence="6" id="KW-0411">Iron-sulfur</keyword>
<feature type="domain" description="Radical SAM core" evidence="8">
    <location>
        <begin position="1"/>
        <end position="235"/>
    </location>
</feature>
<dbReference type="GO" id="GO:0046872">
    <property type="term" value="F:metal ion binding"/>
    <property type="evidence" value="ECO:0007669"/>
    <property type="project" value="UniProtKB-KW"/>
</dbReference>
<dbReference type="PANTHER" id="PTHR13932:SF5">
    <property type="entry name" value="RADICAL S-ADENOSYL METHIONINE DOMAIN-CONTAINING PROTEIN 1, MITOCHONDRIAL"/>
    <property type="match status" value="1"/>
</dbReference>
<dbReference type="Pfam" id="PF04055">
    <property type="entry name" value="Radical_SAM"/>
    <property type="match status" value="1"/>
</dbReference>
<evidence type="ECO:0000256" key="5">
    <source>
        <dbReference type="ARBA" id="ARBA00023004"/>
    </source>
</evidence>
<dbReference type="Pfam" id="PF06969">
    <property type="entry name" value="HemN_C"/>
    <property type="match status" value="1"/>
</dbReference>
<dbReference type="PANTHER" id="PTHR13932">
    <property type="entry name" value="COPROPORPHYRINIGEN III OXIDASE"/>
    <property type="match status" value="1"/>
</dbReference>
<keyword evidence="9" id="KW-0346">Stress response</keyword>
<comment type="similarity">
    <text evidence="1">Belongs to the anaerobic coproporphyrinogen-III oxidase family. HemW subfamily.</text>
</comment>